<feature type="compositionally biased region" description="Polar residues" evidence="1">
    <location>
        <begin position="14"/>
        <end position="39"/>
    </location>
</feature>
<gene>
    <name evidence="2" type="ORF">FVR03_23570</name>
</gene>
<keyword evidence="3" id="KW-1185">Reference proteome</keyword>
<feature type="compositionally biased region" description="Basic and acidic residues" evidence="1">
    <location>
        <begin position="1"/>
        <end position="10"/>
    </location>
</feature>
<reference evidence="2 3" key="1">
    <citation type="submission" date="2019-08" db="EMBL/GenBank/DDBJ databases">
        <authorList>
            <person name="Shi S."/>
        </authorList>
    </citation>
    <scope>NUCLEOTIDE SEQUENCE [LARGE SCALE GENOMIC DNA]</scope>
    <source>
        <strain evidence="2 3">GY10130</strain>
    </source>
</reference>
<name>A0A5C8IHA1_9BACT</name>
<protein>
    <submittedName>
        <fullName evidence="2">Uncharacterized protein</fullName>
    </submittedName>
</protein>
<dbReference type="RefSeq" id="WP_147924229.1">
    <property type="nucleotide sequence ID" value="NZ_VRTY01000175.1"/>
</dbReference>
<sequence>MKNDQQKTEDQQATDKNTATQATGDKAVEQSQDAEQTSGGAVPSIQGANQSREAEQNDLRK</sequence>
<accession>A0A5C8IHA1</accession>
<evidence type="ECO:0000313" key="3">
    <source>
        <dbReference type="Proteomes" id="UP000321926"/>
    </source>
</evidence>
<dbReference type="EMBL" id="VRTY01000175">
    <property type="protein sequence ID" value="TXK21143.1"/>
    <property type="molecule type" value="Genomic_DNA"/>
</dbReference>
<evidence type="ECO:0000313" key="2">
    <source>
        <dbReference type="EMBL" id="TXK21143.1"/>
    </source>
</evidence>
<dbReference type="Proteomes" id="UP000321926">
    <property type="component" value="Unassembled WGS sequence"/>
</dbReference>
<comment type="caution">
    <text evidence="2">The sequence shown here is derived from an EMBL/GenBank/DDBJ whole genome shotgun (WGS) entry which is preliminary data.</text>
</comment>
<evidence type="ECO:0000256" key="1">
    <source>
        <dbReference type="SAM" id="MobiDB-lite"/>
    </source>
</evidence>
<organism evidence="2 3">
    <name type="scientific">Pontibacter qinzhouensis</name>
    <dbReference type="NCBI Taxonomy" id="2603253"/>
    <lineage>
        <taxon>Bacteria</taxon>
        <taxon>Pseudomonadati</taxon>
        <taxon>Bacteroidota</taxon>
        <taxon>Cytophagia</taxon>
        <taxon>Cytophagales</taxon>
        <taxon>Hymenobacteraceae</taxon>
        <taxon>Pontibacter</taxon>
    </lineage>
</organism>
<dbReference type="AlphaFoldDB" id="A0A5C8IHA1"/>
<proteinExistence type="predicted"/>
<feature type="region of interest" description="Disordered" evidence="1">
    <location>
        <begin position="1"/>
        <end position="61"/>
    </location>
</feature>
<feature type="compositionally biased region" description="Basic and acidic residues" evidence="1">
    <location>
        <begin position="52"/>
        <end position="61"/>
    </location>
</feature>